<evidence type="ECO:0000313" key="1">
    <source>
        <dbReference type="EMBL" id="AZE49346.1"/>
    </source>
</evidence>
<dbReference type="EMBL" id="CP027753">
    <property type="protein sequence ID" value="AZE49346.1"/>
    <property type="molecule type" value="Genomic_DNA"/>
</dbReference>
<reference evidence="1 2" key="1">
    <citation type="submission" date="2018-03" db="EMBL/GenBank/DDBJ databases">
        <title>Diversity of phytobeneficial traits revealed by whole-genome analysis of worldwide-isolated phenazine-producing Pseudomonas spp.</title>
        <authorList>
            <person name="Biessy A."/>
            <person name="Novinscak A."/>
            <person name="Blom J."/>
            <person name="Leger G."/>
            <person name="Thomashow L.S."/>
            <person name="Cazorla F.M."/>
            <person name="Josic D."/>
            <person name="Filion M."/>
        </authorList>
    </citation>
    <scope>NUCLEOTIDE SEQUENCE [LARGE SCALE GENOMIC DNA]</scope>
    <source>
        <strain evidence="1 2">B25</strain>
    </source>
</reference>
<evidence type="ECO:0000313" key="2">
    <source>
        <dbReference type="Proteomes" id="UP000268048"/>
    </source>
</evidence>
<proteinExistence type="predicted"/>
<sequence>MAGGAFRAFNPWLFFPAGFHIVLAGQGSVDAQPSFRDRRYKHKMAQPGPLLSQSVTPLDNGKARLALQANDGSERPN</sequence>
<dbReference type="AlphaFoldDB" id="A0A3G7TSV1"/>
<protein>
    <submittedName>
        <fullName evidence="1">Uncharacterized protein</fullName>
    </submittedName>
</protein>
<organism evidence="1 2">
    <name type="scientific">Pseudomonas chlororaphis</name>
    <dbReference type="NCBI Taxonomy" id="587753"/>
    <lineage>
        <taxon>Bacteria</taxon>
        <taxon>Pseudomonadati</taxon>
        <taxon>Pseudomonadota</taxon>
        <taxon>Gammaproteobacteria</taxon>
        <taxon>Pseudomonadales</taxon>
        <taxon>Pseudomonadaceae</taxon>
        <taxon>Pseudomonas</taxon>
    </lineage>
</organism>
<gene>
    <name evidence="1" type="ORF">C4K04_3676</name>
</gene>
<accession>A0A3G7TSV1</accession>
<name>A0A3G7TSV1_9PSED</name>
<dbReference type="Proteomes" id="UP000268048">
    <property type="component" value="Chromosome"/>
</dbReference>